<dbReference type="GO" id="GO:0008138">
    <property type="term" value="F:protein tyrosine/serine/threonine phosphatase activity"/>
    <property type="evidence" value="ECO:0007669"/>
    <property type="project" value="TreeGrafter"/>
</dbReference>
<evidence type="ECO:0000313" key="4">
    <source>
        <dbReference type="Proteomes" id="UP000310158"/>
    </source>
</evidence>
<dbReference type="Proteomes" id="UP000310158">
    <property type="component" value="Unassembled WGS sequence"/>
</dbReference>
<dbReference type="OrthoDB" id="273181at2759"/>
<evidence type="ECO:0000256" key="1">
    <source>
        <dbReference type="SAM" id="Coils"/>
    </source>
</evidence>
<dbReference type="InterPro" id="IPR053239">
    <property type="entry name" value="Dual_spec_PTase"/>
</dbReference>
<feature type="coiled-coil region" evidence="1">
    <location>
        <begin position="431"/>
        <end position="458"/>
    </location>
</feature>
<reference evidence="3 4" key="1">
    <citation type="submission" date="2019-02" db="EMBL/GenBank/DDBJ databases">
        <title>Genome sequencing of the rare red list fungi Bondarzewia mesenterica.</title>
        <authorList>
            <person name="Buettner E."/>
            <person name="Kellner H."/>
        </authorList>
    </citation>
    <scope>NUCLEOTIDE SEQUENCE [LARGE SCALE GENOMIC DNA]</scope>
    <source>
        <strain evidence="3 4">DSM 108281</strain>
    </source>
</reference>
<proteinExistence type="predicted"/>
<dbReference type="AlphaFoldDB" id="A0A4S4LK13"/>
<feature type="compositionally biased region" description="Low complexity" evidence="2">
    <location>
        <begin position="133"/>
        <end position="168"/>
    </location>
</feature>
<gene>
    <name evidence="3" type="ORF">EW146_g7721</name>
</gene>
<feature type="region of interest" description="Disordered" evidence="2">
    <location>
        <begin position="1"/>
        <end position="20"/>
    </location>
</feature>
<dbReference type="EMBL" id="SGPL01000465">
    <property type="protein sequence ID" value="THH12424.1"/>
    <property type="molecule type" value="Genomic_DNA"/>
</dbReference>
<accession>A0A4S4LK13</accession>
<sequence length="504" mass="54882">MASKATMRLKTSFFATPRNSSVPVPRFRGLIWVASDDDDDDNNDHPANSHPPPSSTHPRRHLDDHDFVDDDDDLTRTSAPPTISIATTKRFPWTWTSTSPTFPMPTCTPSTHRVPPINTQPIYTTSSSHDRSSSSASSASSLSPSPSSSFAPSTPATSVSSSPPCSSSCLPNAPPIPLSPSPSPPPTPPLLTSTFRAHELLRDGEFIHPRVPDGISLRNFGIQVPIYATLSDIVVYSPKGNTRAAFALAEKFKRAIESKAAARAPDVPVAYNVFVLSATLPEMVDCLPHLLSRVDAVGDHHGHTDGTDAHVAGELPRGLKANTINFGQREKDEMRDLTRASEIISVDTRPSISSAEIEGGVLPWTSRLGQVFLGNANDVPLEDAKHWRSALAKRAVDPFDYELDNDPARGLGFDVCVECHDRAPSPQAVHLHTTEEHLDSLECILKELLKQQEEGEEETFEPWPPPSMSAMVHLPFLNSPASENAVMGTLFAFVAFVERQSQDY</sequence>
<feature type="compositionally biased region" description="Pro residues" evidence="2">
    <location>
        <begin position="172"/>
        <end position="189"/>
    </location>
</feature>
<keyword evidence="1" id="KW-0175">Coiled coil</keyword>
<dbReference type="PANTHER" id="PTHR47550:SF1">
    <property type="entry name" value="DUAL SPECIFICITY PROTEIN PHOSPHATASE PPS1"/>
    <property type="match status" value="1"/>
</dbReference>
<keyword evidence="4" id="KW-1185">Reference proteome</keyword>
<protein>
    <submittedName>
        <fullName evidence="3">Uncharacterized protein</fullName>
    </submittedName>
</protein>
<comment type="caution">
    <text evidence="3">The sequence shown here is derived from an EMBL/GenBank/DDBJ whole genome shotgun (WGS) entry which is preliminary data.</text>
</comment>
<feature type="region of interest" description="Disordered" evidence="2">
    <location>
        <begin position="102"/>
        <end position="192"/>
    </location>
</feature>
<dbReference type="PANTHER" id="PTHR47550">
    <property type="entry name" value="DUAL SPECIFICITY PROTEIN PHOSPHATASE PPS1"/>
    <property type="match status" value="1"/>
</dbReference>
<dbReference type="GO" id="GO:0033260">
    <property type="term" value="P:nuclear DNA replication"/>
    <property type="evidence" value="ECO:0007669"/>
    <property type="project" value="TreeGrafter"/>
</dbReference>
<evidence type="ECO:0000313" key="3">
    <source>
        <dbReference type="EMBL" id="THH12424.1"/>
    </source>
</evidence>
<name>A0A4S4LK13_9AGAM</name>
<feature type="compositionally biased region" description="Low complexity" evidence="2">
    <location>
        <begin position="102"/>
        <end position="111"/>
    </location>
</feature>
<dbReference type="GO" id="GO:0005634">
    <property type="term" value="C:nucleus"/>
    <property type="evidence" value="ECO:0007669"/>
    <property type="project" value="GOC"/>
</dbReference>
<feature type="region of interest" description="Disordered" evidence="2">
    <location>
        <begin position="34"/>
        <end position="83"/>
    </location>
</feature>
<evidence type="ECO:0000256" key="2">
    <source>
        <dbReference type="SAM" id="MobiDB-lite"/>
    </source>
</evidence>
<organism evidence="3 4">
    <name type="scientific">Bondarzewia mesenterica</name>
    <dbReference type="NCBI Taxonomy" id="1095465"/>
    <lineage>
        <taxon>Eukaryota</taxon>
        <taxon>Fungi</taxon>
        <taxon>Dikarya</taxon>
        <taxon>Basidiomycota</taxon>
        <taxon>Agaricomycotina</taxon>
        <taxon>Agaricomycetes</taxon>
        <taxon>Russulales</taxon>
        <taxon>Bondarzewiaceae</taxon>
        <taxon>Bondarzewia</taxon>
    </lineage>
</organism>